<comment type="caution">
    <text evidence="1">The sequence shown here is derived from an EMBL/GenBank/DDBJ whole genome shotgun (WGS) entry which is preliminary data.</text>
</comment>
<proteinExistence type="predicted"/>
<dbReference type="OrthoDB" id="2993787at2759"/>
<reference evidence="1" key="1">
    <citation type="submission" date="2020-05" db="EMBL/GenBank/DDBJ databases">
        <title>Mycena genomes resolve the evolution of fungal bioluminescence.</title>
        <authorList>
            <person name="Tsai I.J."/>
        </authorList>
    </citation>
    <scope>NUCLEOTIDE SEQUENCE</scope>
    <source>
        <strain evidence="1">160909Yilan</strain>
    </source>
</reference>
<accession>A0A8H6Z6K4</accession>
<evidence type="ECO:0000313" key="1">
    <source>
        <dbReference type="EMBL" id="KAF7373503.1"/>
    </source>
</evidence>
<organism evidence="1 2">
    <name type="scientific">Mycena sanguinolenta</name>
    <dbReference type="NCBI Taxonomy" id="230812"/>
    <lineage>
        <taxon>Eukaryota</taxon>
        <taxon>Fungi</taxon>
        <taxon>Dikarya</taxon>
        <taxon>Basidiomycota</taxon>
        <taxon>Agaricomycotina</taxon>
        <taxon>Agaricomycetes</taxon>
        <taxon>Agaricomycetidae</taxon>
        <taxon>Agaricales</taxon>
        <taxon>Marasmiineae</taxon>
        <taxon>Mycenaceae</taxon>
        <taxon>Mycena</taxon>
    </lineage>
</organism>
<evidence type="ECO:0000313" key="2">
    <source>
        <dbReference type="Proteomes" id="UP000623467"/>
    </source>
</evidence>
<name>A0A8H6Z6K4_9AGAR</name>
<sequence>MLSIMNLCMSVYGATTAESTSQKKQDTVLACVITTACVNIIAAYIRRDIDDTWFGWTFTTVLLLDSLLNFTTAARIMKTCASDGLELPKCMPQVKVEMGGDAKFVEKSRP</sequence>
<protein>
    <submittedName>
        <fullName evidence="1">Uncharacterized protein</fullName>
    </submittedName>
</protein>
<dbReference type="Proteomes" id="UP000623467">
    <property type="component" value="Unassembled WGS sequence"/>
</dbReference>
<dbReference type="EMBL" id="JACAZH010000003">
    <property type="protein sequence ID" value="KAF7373503.1"/>
    <property type="molecule type" value="Genomic_DNA"/>
</dbReference>
<keyword evidence="2" id="KW-1185">Reference proteome</keyword>
<gene>
    <name evidence="1" type="ORF">MSAN_00560200</name>
</gene>
<dbReference type="AlphaFoldDB" id="A0A8H6Z6K4"/>